<accession>A0A8H4VGX2</accession>
<dbReference type="OrthoDB" id="565904at2759"/>
<feature type="domain" description="Lipocalin/cytosolic fatty-acid binding" evidence="2">
    <location>
        <begin position="60"/>
        <end position="205"/>
    </location>
</feature>
<comment type="caution">
    <text evidence="3">The sequence shown here is derived from an EMBL/GenBank/DDBJ whole genome shotgun (WGS) entry which is preliminary data.</text>
</comment>
<dbReference type="Gene3D" id="2.40.128.20">
    <property type="match status" value="1"/>
</dbReference>
<evidence type="ECO:0000313" key="3">
    <source>
        <dbReference type="EMBL" id="KAF4595305.1"/>
    </source>
</evidence>
<evidence type="ECO:0000313" key="4">
    <source>
        <dbReference type="Proteomes" id="UP000562929"/>
    </source>
</evidence>
<sequence length="252" mass="29239">MAFIVALNLTKWAIMLAGYIDHSRQQKALEKEWRKGPDMVQSYWDGRCFYPYAWDGFSVDAHLGRWYYVAGHMPRFKQHCSCIMVEYTRTNKEDTLRVEEKCQLDILSDARSVPTLFLSEDVRTGEMKNLTRKKWGDNGVYRVEYADPFYNDNFTKACEGPNYIVSEQKSDHAIIQGANFSSLYILSRSPDVEDHVIDRWIHEARILSSWPRRTPLPKTVKRSCTRDGVQRPSIGNSVKFNNKGVQNNKGLV</sequence>
<dbReference type="Pfam" id="PF08212">
    <property type="entry name" value="Lipocalin_2"/>
    <property type="match status" value="1"/>
</dbReference>
<organism evidence="3 4">
    <name type="scientific">Ophiocordyceps camponoti-floridani</name>
    <dbReference type="NCBI Taxonomy" id="2030778"/>
    <lineage>
        <taxon>Eukaryota</taxon>
        <taxon>Fungi</taxon>
        <taxon>Dikarya</taxon>
        <taxon>Ascomycota</taxon>
        <taxon>Pezizomycotina</taxon>
        <taxon>Sordariomycetes</taxon>
        <taxon>Hypocreomycetidae</taxon>
        <taxon>Hypocreales</taxon>
        <taxon>Ophiocordycipitaceae</taxon>
        <taxon>Ophiocordyceps</taxon>
    </lineage>
</organism>
<dbReference type="AlphaFoldDB" id="A0A8H4VGX2"/>
<evidence type="ECO:0000259" key="2">
    <source>
        <dbReference type="Pfam" id="PF08212"/>
    </source>
</evidence>
<dbReference type="Proteomes" id="UP000562929">
    <property type="component" value="Unassembled WGS sequence"/>
</dbReference>
<keyword evidence="1" id="KW-0732">Signal</keyword>
<dbReference type="EMBL" id="JAACLJ010000001">
    <property type="protein sequence ID" value="KAF4595305.1"/>
    <property type="molecule type" value="Genomic_DNA"/>
</dbReference>
<keyword evidence="4" id="KW-1185">Reference proteome</keyword>
<gene>
    <name evidence="3" type="ORF">GQ602_000918</name>
</gene>
<dbReference type="InterPro" id="IPR012674">
    <property type="entry name" value="Calycin"/>
</dbReference>
<dbReference type="InterPro" id="IPR000566">
    <property type="entry name" value="Lipocln_cytosolic_FA-bd_dom"/>
</dbReference>
<evidence type="ECO:0000256" key="1">
    <source>
        <dbReference type="SAM" id="SignalP"/>
    </source>
</evidence>
<proteinExistence type="predicted"/>
<feature type="chain" id="PRO_5034946462" evidence="1">
    <location>
        <begin position="18"/>
        <end position="252"/>
    </location>
</feature>
<reference evidence="3 4" key="1">
    <citation type="journal article" date="2020" name="G3 (Bethesda)">
        <title>Genetic Underpinnings of Host Manipulation by Ophiocordyceps as Revealed by Comparative Transcriptomics.</title>
        <authorList>
            <person name="Will I."/>
            <person name="Das B."/>
            <person name="Trinh T."/>
            <person name="Brachmann A."/>
            <person name="Ohm R.A."/>
            <person name="de Bekker C."/>
        </authorList>
    </citation>
    <scope>NUCLEOTIDE SEQUENCE [LARGE SCALE GENOMIC DNA]</scope>
    <source>
        <strain evidence="3 4">EC05</strain>
    </source>
</reference>
<dbReference type="SUPFAM" id="SSF50814">
    <property type="entry name" value="Lipocalins"/>
    <property type="match status" value="1"/>
</dbReference>
<feature type="signal peptide" evidence="1">
    <location>
        <begin position="1"/>
        <end position="17"/>
    </location>
</feature>
<name>A0A8H4VGX2_9HYPO</name>
<protein>
    <submittedName>
        <fullName evidence="3">Lipocalin-like domain-containing protein</fullName>
    </submittedName>
</protein>